<feature type="domain" description="Schizont-infected cell agglutination extracellular beta" evidence="2">
    <location>
        <begin position="1455"/>
        <end position="1634"/>
    </location>
</feature>
<feature type="domain" description="Schizont-infected cell agglutination extracellular alpha" evidence="4">
    <location>
        <begin position="7"/>
        <end position="208"/>
    </location>
</feature>
<dbReference type="Pfam" id="PF12887">
    <property type="entry name" value="SICA_alpha"/>
    <property type="match status" value="1"/>
</dbReference>
<dbReference type="Pfam" id="PF12879">
    <property type="entry name" value="SICA_C"/>
    <property type="match status" value="1"/>
</dbReference>
<dbReference type="InterPro" id="IPR024285">
    <property type="entry name" value="SICA_extracell_b"/>
</dbReference>
<feature type="domain" description="Schizont-infected cell agglutination extracellular beta" evidence="2">
    <location>
        <begin position="559"/>
        <end position="722"/>
    </location>
</feature>
<evidence type="ECO:0000259" key="3">
    <source>
        <dbReference type="Pfam" id="PF12879"/>
    </source>
</evidence>
<evidence type="ECO:0000259" key="4">
    <source>
        <dbReference type="Pfam" id="PF12887"/>
    </source>
</evidence>
<feature type="domain" description="Schizont-infected cell agglutination extracellular beta" evidence="2">
    <location>
        <begin position="343"/>
        <end position="510"/>
    </location>
</feature>
<sequence length="2065" mass="230314">MTTPSAGLLQTWLDEQVKGVIQGGATVTDPAERAKQFTEKMKADLVATWDVLAKWLERPESNEIHKLCDKGQWGGNSGEGQYKKILCQAILEIKYFMNGVQRQKAGGGSSGHDEPAEMTALTPDEAFNRCIVGTVALSTIYGDHCKLNEVINEVQGEISSQVDIKLRDHLSKNKAGGSLEQQLNKCSTMTYGDLVVGKSVLGNTIRAWTEGKRALRMKAQGWRIKMPWHHWPNVCNQKKEPAQDDMKLKQYLRDNAQSMTTFLKLDNTNTGQNRGLPLAELLINSEIKLPDSTVQGVLEEIVANSTNGQVDPDKLKEGMQKVEKETQNQIAEVCIKENSGEDKLCNRLDCMKHLWTKADPSAANAGSNNDTFWTKDVQDLWKEVSEEMEKKGKEEGYGADCETLQNPSDKTACKYLHAGLEALYKAPDASAPQAPPAGGAADLLKNNPSFRQTMGCFLLHAYAKHMKEKATCLIDQGIQKAFALGENLSKSGTNCSSGKCIPCQWQKEDSKWECCLESITIDSTNGEMKSAKDKVNAVLKDDKTNMDAMAKQINTVTDLCDQFKCVANRWLKEKKARSTDLDRVRSTVTSQITDLSKALKDATSEKNRKNYEQYCSNIMGQNGKAADKDACILIAAGLQNLYKNAEDDVDKSLGRAMKCVLLNAVADKMEKELPCKEERSVVNGINKAFENSEAIKNRSGGCHNNDKCFKCERFTNYEGCKIKTNDNGELQLKNEIDLRLKEDNLANNSSLLKSSLIKTICKPCEQTDLCERIDCIRKKWGVNRRQGSNVGWNAVINGSAWLSGSLLNDMKSKSEQGEVDTYCTVDKDGAHWEEGAAGEANRTACKMIAAGLKNISSIQLNYKNVPGANDNNENPFDHQEFRQLASCLLLKEVAKKMIKQSPICDISKGIERAFQSAGTMKTQHCIKEPCFVCNWEDKEKYGHCKKDNGPTEMKTHLETWLQKKSKELKDALSKITDIDGNKGTLCRRLQCLSSKVEALKGQQGQPQYNAENFWKKDDGEVATLWKELADAMKKSNGAGNSDCNQMDDGTPNGQRDATNPEKKACNYLHAGLKKLYEDTASTGSTPSVANDKILDKNPLLRQTVGCLLLNAYAKKMKGEAKCLVESGIKKAFGTYSRGLITNGSCNVTEPCVPCHWQENILESCEINVNGKKENAKDKLTQVQDKITETSTETLTKINEMKNLCDYIKCAAPNWFKSKLPTTANGVGVSSTTPTTTWCDFWGDKGVKTTLTKMFTEIRTNGTRNNIAVCTIFGDGNPQSVERKACNHIAAGLQHIKGITGSSNGVAKSNDQDKQLLDGAVACIALNLYADQIREKSKDKCPIDETRIEKMFNVWNKINKYWYPCNGANNNLCFECTRHKDDFKNCELSVSKTLINTASNGTCPSKDNTNREKVHDEMNKFLNESNNESISEVKKTLSTINDMMNKTLSTINKMESFCSKMQCAVKQYIKKNKKGKPPSWNDIEGVVKEELPKLLEHMSQDGNQTAFNEYCKEDIGTSWSTDTDGEKTAKRKACKLFASGLKHISSITDDQQKGDGPLKRTTMCAALNLYADQLIDKANNQCPLDSEKLKEAIKYAFDNNNSNATKDKASSCGTDPNSCFECKWHEKHTFADCRIGTDKIEKNMSDLLDEEDKSNSNSNTTPTMDKTLEKINKIETFCTQVQCAIKQHYRNTPNGKKLKNGTEPSWSDIDSDAKDELKELLEYMIKPDNQSAAAQYCKDNENKWNAMGHKEGKTNKAACLLFASGLKHIYTHGIVQKNGQVKDHVKGPSFEQTMGCLFLKEYAKQLKEMAKKQKKYRVHPNCSVDSGIDHAFEKSKVIMQASPQCKKNVNNDCFECDLNKGYDKCSIGDDDVGNKAKDLFEGESEQNHMQQTLENTVCPILLTDILTPFLPLAPVSIGLSAMAYYLWKYFGPLGKGGARLRRSPAEIPGPSVQEQVYDHVQQDSSHEYQLVKERKPRSVPTRTKRSGRVNRRTIIEIHFEVLDECQKGDTQLNQKDFLELLVQEFMGSEFMEEEEQVPKEELFMEGVSMESVPIKEVPSLGSGLMV</sequence>
<organism evidence="5 6">
    <name type="scientific">Plasmodium knowlesi (strain H)</name>
    <dbReference type="NCBI Taxonomy" id="5851"/>
    <lineage>
        <taxon>Eukaryota</taxon>
        <taxon>Sar</taxon>
        <taxon>Alveolata</taxon>
        <taxon>Apicomplexa</taxon>
        <taxon>Aconoidasida</taxon>
        <taxon>Haemosporida</taxon>
        <taxon>Plasmodiidae</taxon>
        <taxon>Plasmodium</taxon>
        <taxon>Plasmodium (Plasmodium)</taxon>
    </lineage>
</organism>
<dbReference type="Proteomes" id="UP000182142">
    <property type="component" value="Unassembled WGS sequence"/>
</dbReference>
<feature type="region of interest" description="Disordered" evidence="1">
    <location>
        <begin position="1036"/>
        <end position="1060"/>
    </location>
</feature>
<name>A0A1A7W6H0_PLAKH</name>
<evidence type="ECO:0000256" key="1">
    <source>
        <dbReference type="SAM" id="MobiDB-lite"/>
    </source>
</evidence>
<evidence type="ECO:0000259" key="2">
    <source>
        <dbReference type="Pfam" id="PF12878"/>
    </source>
</evidence>
<protein>
    <submittedName>
        <fullName evidence="5">SICAvar, type I</fullName>
    </submittedName>
</protein>
<dbReference type="InterPro" id="IPR024290">
    <property type="entry name" value="SICA_extracell_a"/>
</dbReference>
<dbReference type="Pfam" id="PF12878">
    <property type="entry name" value="SICA_beta"/>
    <property type="match status" value="7"/>
</dbReference>
<gene>
    <name evidence="5" type="ORF">PKNA1_H1_0002100</name>
</gene>
<feature type="domain" description="Schizont-infected cell agglutination extracellular beta" evidence="2">
    <location>
        <begin position="769"/>
        <end position="945"/>
    </location>
</feature>
<feature type="domain" description="Schizont-infected cell agglutination extracellular beta" evidence="2">
    <location>
        <begin position="1202"/>
        <end position="1386"/>
    </location>
</feature>
<feature type="domain" description="Schizont-infected cell agglutination extracellular beta" evidence="2">
    <location>
        <begin position="984"/>
        <end position="1166"/>
    </location>
</feature>
<dbReference type="EMBL" id="CWHR02000033">
    <property type="protein sequence ID" value="SBO29595.1"/>
    <property type="molecule type" value="Genomic_DNA"/>
</dbReference>
<dbReference type="InterPro" id="IPR024288">
    <property type="entry name" value="SICA_C"/>
</dbReference>
<evidence type="ECO:0000313" key="5">
    <source>
        <dbReference type="EMBL" id="SBO29595.1"/>
    </source>
</evidence>
<reference evidence="6" key="1">
    <citation type="submission" date="2016-05" db="EMBL/GenBank/DDBJ databases">
        <authorList>
            <person name="Sharaf H."/>
        </authorList>
    </citation>
    <scope>NUCLEOTIDE SEQUENCE [LARGE SCALE GENOMIC DNA]</scope>
    <source>
        <strain evidence="6">H</strain>
    </source>
</reference>
<feature type="domain" description="Schizont-infected cell agglutination extracellular beta" evidence="2">
    <location>
        <begin position="1675"/>
        <end position="1866"/>
    </location>
</feature>
<evidence type="ECO:0000313" key="6">
    <source>
        <dbReference type="Proteomes" id="UP000182142"/>
    </source>
</evidence>
<accession>A0A1A7W6H0</accession>
<feature type="domain" description="Schizont-infected cell agglutination C-terminal" evidence="3">
    <location>
        <begin position="1927"/>
        <end position="2064"/>
    </location>
</feature>
<proteinExistence type="predicted"/>